<sequence>MALIIHRCTCGHTPTRHPADGACRDSLRACRCTTYKPVEQPELLPTWTMFGVPIPEITPPGERSDHRATCACAACQALYAELAGGTS</sequence>
<keyword evidence="2" id="KW-1185">Reference proteome</keyword>
<protein>
    <submittedName>
        <fullName evidence="1">Uncharacterized protein</fullName>
    </submittedName>
</protein>
<evidence type="ECO:0000313" key="2">
    <source>
        <dbReference type="Proteomes" id="UP000286931"/>
    </source>
</evidence>
<reference evidence="1 2" key="1">
    <citation type="submission" date="2018-12" db="EMBL/GenBank/DDBJ databases">
        <title>Draft genome sequence of Embleya hyalina NBRC 13850T.</title>
        <authorList>
            <person name="Komaki H."/>
            <person name="Hosoyama A."/>
            <person name="Kimura A."/>
            <person name="Ichikawa N."/>
            <person name="Tamura T."/>
        </authorList>
    </citation>
    <scope>NUCLEOTIDE SEQUENCE [LARGE SCALE GENOMIC DNA]</scope>
    <source>
        <strain evidence="1 2">NBRC 13850</strain>
    </source>
</reference>
<dbReference type="OrthoDB" id="4330685at2"/>
<dbReference type="AlphaFoldDB" id="A0A401YHG6"/>
<evidence type="ECO:0000313" key="1">
    <source>
        <dbReference type="EMBL" id="GCD94052.1"/>
    </source>
</evidence>
<dbReference type="Proteomes" id="UP000286931">
    <property type="component" value="Unassembled WGS sequence"/>
</dbReference>
<proteinExistence type="predicted"/>
<dbReference type="RefSeq" id="WP_126636283.1">
    <property type="nucleotide sequence ID" value="NZ_BIFH01000015.1"/>
</dbReference>
<gene>
    <name evidence="1" type="ORF">EHYA_01708</name>
</gene>
<accession>A0A401YHG6</accession>
<comment type="caution">
    <text evidence="1">The sequence shown here is derived from an EMBL/GenBank/DDBJ whole genome shotgun (WGS) entry which is preliminary data.</text>
</comment>
<name>A0A401YHG6_9ACTN</name>
<organism evidence="1 2">
    <name type="scientific">Embleya hyalina</name>
    <dbReference type="NCBI Taxonomy" id="516124"/>
    <lineage>
        <taxon>Bacteria</taxon>
        <taxon>Bacillati</taxon>
        <taxon>Actinomycetota</taxon>
        <taxon>Actinomycetes</taxon>
        <taxon>Kitasatosporales</taxon>
        <taxon>Streptomycetaceae</taxon>
        <taxon>Embleya</taxon>
    </lineage>
</organism>
<dbReference type="EMBL" id="BIFH01000015">
    <property type="protein sequence ID" value="GCD94052.1"/>
    <property type="molecule type" value="Genomic_DNA"/>
</dbReference>